<evidence type="ECO:0000256" key="2">
    <source>
        <dbReference type="ARBA" id="ARBA00023125"/>
    </source>
</evidence>
<evidence type="ECO:0000313" key="6">
    <source>
        <dbReference type="Proteomes" id="UP000229816"/>
    </source>
</evidence>
<comment type="caution">
    <text evidence="5">The sequence shown here is derived from an EMBL/GenBank/DDBJ whole genome shotgun (WGS) entry which is preliminary data.</text>
</comment>
<dbReference type="PROSITE" id="PS50043">
    <property type="entry name" value="HTH_LUXR_2"/>
    <property type="match status" value="1"/>
</dbReference>
<dbReference type="SUPFAM" id="SSF46894">
    <property type="entry name" value="C-terminal effector domain of the bipartite response regulators"/>
    <property type="match status" value="1"/>
</dbReference>
<feature type="domain" description="HTH luxR-type" evidence="4">
    <location>
        <begin position="19"/>
        <end position="93"/>
    </location>
</feature>
<sequence>MTFIEGEPILRQAETSELSGGEKPLLTPQDREILKLAARGLSNRQIGKELGIAQQTVKNHFSQRFEATGRGGIFEKLGVQSRTEAVIKAIRLGYIKIEEI</sequence>
<evidence type="ECO:0000256" key="1">
    <source>
        <dbReference type="ARBA" id="ARBA00023015"/>
    </source>
</evidence>
<dbReference type="SMART" id="SM00421">
    <property type="entry name" value="HTH_LUXR"/>
    <property type="match status" value="1"/>
</dbReference>
<evidence type="ECO:0000313" key="5">
    <source>
        <dbReference type="EMBL" id="PJC28126.1"/>
    </source>
</evidence>
<dbReference type="PRINTS" id="PR00038">
    <property type="entry name" value="HTHLUXR"/>
</dbReference>
<evidence type="ECO:0000259" key="4">
    <source>
        <dbReference type="PROSITE" id="PS50043"/>
    </source>
</evidence>
<dbReference type="GO" id="GO:0006355">
    <property type="term" value="P:regulation of DNA-templated transcription"/>
    <property type="evidence" value="ECO:0007669"/>
    <property type="project" value="InterPro"/>
</dbReference>
<evidence type="ECO:0000256" key="3">
    <source>
        <dbReference type="ARBA" id="ARBA00023163"/>
    </source>
</evidence>
<dbReference type="Pfam" id="PF00196">
    <property type="entry name" value="GerE"/>
    <property type="match status" value="1"/>
</dbReference>
<dbReference type="InterPro" id="IPR036388">
    <property type="entry name" value="WH-like_DNA-bd_sf"/>
</dbReference>
<dbReference type="Gene3D" id="1.10.10.10">
    <property type="entry name" value="Winged helix-like DNA-binding domain superfamily/Winged helix DNA-binding domain"/>
    <property type="match status" value="1"/>
</dbReference>
<name>A0A2M8ESU0_9BACT</name>
<keyword evidence="2" id="KW-0238">DNA-binding</keyword>
<dbReference type="InterPro" id="IPR016032">
    <property type="entry name" value="Sig_transdc_resp-reg_C-effctor"/>
</dbReference>
<accession>A0A2M8ESU0</accession>
<keyword evidence="3" id="KW-0804">Transcription</keyword>
<dbReference type="GO" id="GO:0003677">
    <property type="term" value="F:DNA binding"/>
    <property type="evidence" value="ECO:0007669"/>
    <property type="project" value="UniProtKB-KW"/>
</dbReference>
<protein>
    <recommendedName>
        <fullName evidence="4">HTH luxR-type domain-containing protein</fullName>
    </recommendedName>
</protein>
<reference evidence="6" key="1">
    <citation type="submission" date="2017-09" db="EMBL/GenBank/DDBJ databases">
        <title>Depth-based differentiation of microbial function through sediment-hosted aquifers and enrichment of novel symbionts in the deep terrestrial subsurface.</title>
        <authorList>
            <person name="Probst A.J."/>
            <person name="Ladd B."/>
            <person name="Jarett J.K."/>
            <person name="Geller-Mcgrath D.E."/>
            <person name="Sieber C.M.K."/>
            <person name="Emerson J.B."/>
            <person name="Anantharaman K."/>
            <person name="Thomas B.C."/>
            <person name="Malmstrom R."/>
            <person name="Stieglmeier M."/>
            <person name="Klingl A."/>
            <person name="Woyke T."/>
            <person name="Ryan C.M."/>
            <person name="Banfield J.F."/>
        </authorList>
    </citation>
    <scope>NUCLEOTIDE SEQUENCE [LARGE SCALE GENOMIC DNA]</scope>
</reference>
<dbReference type="Proteomes" id="UP000229816">
    <property type="component" value="Unassembled WGS sequence"/>
</dbReference>
<dbReference type="EMBL" id="PFSF01000037">
    <property type="protein sequence ID" value="PJC28126.1"/>
    <property type="molecule type" value="Genomic_DNA"/>
</dbReference>
<dbReference type="InterPro" id="IPR000792">
    <property type="entry name" value="Tscrpt_reg_LuxR_C"/>
</dbReference>
<gene>
    <name evidence="5" type="ORF">CO054_01790</name>
</gene>
<organism evidence="5 6">
    <name type="scientific">Candidatus Shapirobacteria bacterium CG_4_9_14_0_2_um_filter_39_11</name>
    <dbReference type="NCBI Taxonomy" id="1974478"/>
    <lineage>
        <taxon>Bacteria</taxon>
        <taxon>Candidatus Shapironibacteriota</taxon>
    </lineage>
</organism>
<dbReference type="PANTHER" id="PTHR44688">
    <property type="entry name" value="DNA-BINDING TRANSCRIPTIONAL ACTIVATOR DEVR_DOSR"/>
    <property type="match status" value="1"/>
</dbReference>
<keyword evidence="1" id="KW-0805">Transcription regulation</keyword>
<dbReference type="AlphaFoldDB" id="A0A2M8ESU0"/>
<dbReference type="CDD" id="cd06170">
    <property type="entry name" value="LuxR_C_like"/>
    <property type="match status" value="1"/>
</dbReference>
<proteinExistence type="predicted"/>
<dbReference type="PANTHER" id="PTHR44688:SF16">
    <property type="entry name" value="DNA-BINDING TRANSCRIPTIONAL ACTIVATOR DEVR_DOSR"/>
    <property type="match status" value="1"/>
</dbReference>